<reference evidence="2" key="1">
    <citation type="submission" date="2022-11" db="EMBL/GenBank/DDBJ databases">
        <authorList>
            <person name="Petersen C."/>
        </authorList>
    </citation>
    <scope>NUCLEOTIDE SEQUENCE</scope>
    <source>
        <strain evidence="2">IBT 20477</strain>
    </source>
</reference>
<dbReference type="AlphaFoldDB" id="A0A9W9T491"/>
<name>A0A9W9T491_9EURO</name>
<dbReference type="InterPro" id="IPR011042">
    <property type="entry name" value="6-blade_b-propeller_TolB-like"/>
</dbReference>
<feature type="signal peptide" evidence="1">
    <location>
        <begin position="1"/>
        <end position="19"/>
    </location>
</feature>
<evidence type="ECO:0000256" key="1">
    <source>
        <dbReference type="SAM" id="SignalP"/>
    </source>
</evidence>
<reference evidence="2" key="2">
    <citation type="journal article" date="2023" name="IMA Fungus">
        <title>Comparative genomic study of the Penicillium genus elucidates a diverse pangenome and 15 lateral gene transfer events.</title>
        <authorList>
            <person name="Petersen C."/>
            <person name="Sorensen T."/>
            <person name="Nielsen M.R."/>
            <person name="Sondergaard T.E."/>
            <person name="Sorensen J.L."/>
            <person name="Fitzpatrick D.A."/>
            <person name="Frisvad J.C."/>
            <person name="Nielsen K.L."/>
        </authorList>
    </citation>
    <scope>NUCLEOTIDE SEQUENCE</scope>
    <source>
        <strain evidence="2">IBT 20477</strain>
    </source>
</reference>
<dbReference type="PANTHER" id="PTHR42060">
    <property type="entry name" value="NHL REPEAT-CONTAINING PROTEIN-RELATED"/>
    <property type="match status" value="1"/>
</dbReference>
<dbReference type="SUPFAM" id="SSF63829">
    <property type="entry name" value="Calcium-dependent phosphotriesterase"/>
    <property type="match status" value="1"/>
</dbReference>
<accession>A0A9W9T491</accession>
<dbReference type="PANTHER" id="PTHR42060:SF1">
    <property type="entry name" value="NHL REPEAT-CONTAINING PROTEIN"/>
    <property type="match status" value="1"/>
</dbReference>
<protein>
    <recommendedName>
        <fullName evidence="4">SMP-30/Gluconolactonase/LRE-like region domain-containing protein</fullName>
    </recommendedName>
</protein>
<evidence type="ECO:0008006" key="4">
    <source>
        <dbReference type="Google" id="ProtNLM"/>
    </source>
</evidence>
<dbReference type="Proteomes" id="UP001150942">
    <property type="component" value="Unassembled WGS sequence"/>
</dbReference>
<comment type="caution">
    <text evidence="2">The sequence shown here is derived from an EMBL/GenBank/DDBJ whole genome shotgun (WGS) entry which is preliminary data.</text>
</comment>
<keyword evidence="3" id="KW-1185">Reference proteome</keyword>
<dbReference type="InterPro" id="IPR052998">
    <property type="entry name" value="Hetero-Diels-Alderase-like"/>
</dbReference>
<keyword evidence="1" id="KW-0732">Signal</keyword>
<sequence>MYLRWSLALLAFWNQACHAGPSPCLVPTINHTLSSTSVIFQLDKNNTWFENIVVQPNGNLLATRLDVPELWSIAPSHNNTGGSGSLLYTFPNATSLLGIASINHNTYVVVAGNVSMSTFTATPASFAIWTIDVTNPDHPNARLLVRMPEAIFLDGIARFNKDIYLITDAVRGQIWNLNITSGQYSSGLSRSVMVPASSSSTRIGVNGVKVQDGYVYFTSTTKAIFGRIPVNSEAVQTGRTEVITSGLTLDDFYLAQDGRAYLSTNTENRLFEVLPEGNVRLVAGGLNELTVAGLTAVTASQDGRTLYVTTNGGMSSPISCKTIEPGKIVAVRL</sequence>
<dbReference type="Gene3D" id="2.120.10.30">
    <property type="entry name" value="TolB, C-terminal domain"/>
    <property type="match status" value="1"/>
</dbReference>
<organism evidence="2 3">
    <name type="scientific">Penicillium cf. viridicatum</name>
    <dbReference type="NCBI Taxonomy" id="2972119"/>
    <lineage>
        <taxon>Eukaryota</taxon>
        <taxon>Fungi</taxon>
        <taxon>Dikarya</taxon>
        <taxon>Ascomycota</taxon>
        <taxon>Pezizomycotina</taxon>
        <taxon>Eurotiomycetes</taxon>
        <taxon>Eurotiomycetidae</taxon>
        <taxon>Eurotiales</taxon>
        <taxon>Aspergillaceae</taxon>
        <taxon>Penicillium</taxon>
    </lineage>
</organism>
<evidence type="ECO:0000313" key="3">
    <source>
        <dbReference type="Proteomes" id="UP001150942"/>
    </source>
</evidence>
<proteinExistence type="predicted"/>
<dbReference type="EMBL" id="JAPQKQ010000002">
    <property type="protein sequence ID" value="KAJ5208761.1"/>
    <property type="molecule type" value="Genomic_DNA"/>
</dbReference>
<dbReference type="OrthoDB" id="9977941at2759"/>
<evidence type="ECO:0000313" key="2">
    <source>
        <dbReference type="EMBL" id="KAJ5208761.1"/>
    </source>
</evidence>
<gene>
    <name evidence="2" type="ORF">N7449_003140</name>
</gene>
<feature type="chain" id="PRO_5040839423" description="SMP-30/Gluconolactonase/LRE-like region domain-containing protein" evidence="1">
    <location>
        <begin position="20"/>
        <end position="333"/>
    </location>
</feature>